<evidence type="ECO:0000313" key="1">
    <source>
        <dbReference type="EMBL" id="KAJ9076662.1"/>
    </source>
</evidence>
<evidence type="ECO:0000313" key="2">
    <source>
        <dbReference type="Proteomes" id="UP001165960"/>
    </source>
</evidence>
<accession>A0ACC2TQ77</accession>
<organism evidence="1 2">
    <name type="scientific">Entomophthora muscae</name>
    <dbReference type="NCBI Taxonomy" id="34485"/>
    <lineage>
        <taxon>Eukaryota</taxon>
        <taxon>Fungi</taxon>
        <taxon>Fungi incertae sedis</taxon>
        <taxon>Zoopagomycota</taxon>
        <taxon>Entomophthoromycotina</taxon>
        <taxon>Entomophthoromycetes</taxon>
        <taxon>Entomophthorales</taxon>
        <taxon>Entomophthoraceae</taxon>
        <taxon>Entomophthora</taxon>
    </lineage>
</organism>
<gene>
    <name evidence="1" type="ORF">DSO57_1023990</name>
</gene>
<reference evidence="1" key="1">
    <citation type="submission" date="2022-04" db="EMBL/GenBank/DDBJ databases">
        <title>Genome of the entomopathogenic fungus Entomophthora muscae.</title>
        <authorList>
            <person name="Elya C."/>
            <person name="Lovett B.R."/>
            <person name="Lee E."/>
            <person name="Macias A.M."/>
            <person name="Hajek A.E."/>
            <person name="De Bivort B.L."/>
            <person name="Kasson M.T."/>
            <person name="De Fine Licht H.H."/>
            <person name="Stajich J.E."/>
        </authorList>
    </citation>
    <scope>NUCLEOTIDE SEQUENCE</scope>
    <source>
        <strain evidence="1">Berkeley</strain>
    </source>
</reference>
<dbReference type="EMBL" id="QTSX02002257">
    <property type="protein sequence ID" value="KAJ9076662.1"/>
    <property type="molecule type" value="Genomic_DNA"/>
</dbReference>
<keyword evidence="2" id="KW-1185">Reference proteome</keyword>
<name>A0ACC2TQ77_9FUNG</name>
<dbReference type="Proteomes" id="UP001165960">
    <property type="component" value="Unassembled WGS sequence"/>
</dbReference>
<comment type="caution">
    <text evidence="1">The sequence shown here is derived from an EMBL/GenBank/DDBJ whole genome shotgun (WGS) entry which is preliminary data.</text>
</comment>
<sequence>MTDRGHEFIGNEFIRLLKDWYRPTEGLAPAEVQVHGGNARLVIGKLLEEFALMQAQYKLLASQHHLLVNDNSSKPVLGYDPGHTLGTGDQEPHTYSSQTPPIWSQFLVPTLEESLINLDYLLAWYHIHCNQLVISQSELAKLDVPTFPESLVLTNSTHSANSSKSEVPEKINPKCSSPPDSEVKTSTPTNQEASLLLFYYLLSLPVALRLSGVFEFLGFSANPNFEVCKKDIEDLLAASPSPTIVPGLSQVTQYELIYQHGHQKLVTQGFYATWTKYSLDNVKGIGAQDSGGIA</sequence>
<protein>
    <submittedName>
        <fullName evidence="1">Uncharacterized protein</fullName>
    </submittedName>
</protein>
<proteinExistence type="predicted"/>